<feature type="region of interest" description="Disordered" evidence="1">
    <location>
        <begin position="759"/>
        <end position="834"/>
    </location>
</feature>
<name>A0AAV6MBT1_9ROSI</name>
<feature type="region of interest" description="Disordered" evidence="1">
    <location>
        <begin position="619"/>
        <end position="660"/>
    </location>
</feature>
<dbReference type="InterPro" id="IPR001005">
    <property type="entry name" value="SANT/Myb"/>
</dbReference>
<proteinExistence type="predicted"/>
<sequence>MKNKRENLENRCPNSSLHLPPLSSSHAHQLVNHHRPSHERRIFLQQPVPRRSGIFFFSLQRTSLLRRGSSAKPAAFTPSLVKLEASFMDPFDEILSDPGFTSRTGGRFQPKIKPRPKKQTLAPQLSTVSQDKKGTTSDAKSCHDGRGNTKSIKSSSQLPVIEENKESEDDLLLATVRSDFIGCSHHTSVESAIMVDSTQLDLDSCGGILPSGSTIDGPVGVENPTDDSKNSGILNYSHSSASRAHEATVLGQSGLGSIQPEDGHSNDGKIAGQNTDVFDELEWLDDFHNQPKNEADPSSLKQATISNEDGDLDTQRLEVEECEAGANITRDIISSGTTTPSEQPACKYIPKPKMRVAGDSCTQISQPEISNTLPPSPQDISCDTRCMHEASIGTHSDGVLNDSSINFDDYSPVNQHIEAPVNVESLAYDSYGDILVDDFNSDDQDEMLREEGGKNGEEDPLSQSNMSQQQEVFPPVGEEIDHSKTSRKLRQQVSHQPDDPEDGVDDFPSERFSNCDIHGDGHKKNGTSKGRRGTKTKTKSLKPSSDNEKPARKRKEANKAVPDLQAEKRPKKFSHSTRRNRRQVNKVLLETPEDEIDFQKISFRDLIIYHEHKEKLEKKEATTRQSATNQRTDTVGEEIYNDGEESLADEQGRGTDDDETPDVVDMTSAYFNYHSFMDKTSRTKWSKHDTERFYEAVRQFGTDFCMIQQLFPGRTRHQIKLKFKNEERHHPFRLSDAITNRAKDHSQFLSLIGQLQEAANKAKHESNEDELTENTGDEELGELSPEINEEEVAKPGEVEDTKMEEFVGEIHSPLKADESDDDDPHRWDEYKFDY</sequence>
<evidence type="ECO:0000313" key="4">
    <source>
        <dbReference type="Proteomes" id="UP000685013"/>
    </source>
</evidence>
<dbReference type="Pfam" id="PF15963">
    <property type="entry name" value="Myb_DNA-bind_7"/>
    <property type="match status" value="1"/>
</dbReference>
<comment type="caution">
    <text evidence="3">The sequence shown here is derived from an EMBL/GenBank/DDBJ whole genome shotgun (WGS) entry which is preliminary data.</text>
</comment>
<feature type="region of interest" description="Disordered" evidence="1">
    <location>
        <begin position="444"/>
        <end position="580"/>
    </location>
</feature>
<evidence type="ECO:0000256" key="1">
    <source>
        <dbReference type="SAM" id="MobiDB-lite"/>
    </source>
</evidence>
<dbReference type="Proteomes" id="UP000685013">
    <property type="component" value="Chromosome 15"/>
</dbReference>
<dbReference type="PANTHER" id="PTHR22929">
    <property type="entry name" value="RNA POLYMERASE III TRANSCRIPTION INITIATION FACTOR B"/>
    <property type="match status" value="1"/>
</dbReference>
<dbReference type="InterPro" id="IPR039467">
    <property type="entry name" value="TFIIIB_B''_Myb"/>
</dbReference>
<feature type="compositionally biased region" description="Acidic residues" evidence="1">
    <location>
        <begin position="767"/>
        <end position="781"/>
    </location>
</feature>
<reference evidence="3 4" key="1">
    <citation type="journal article" date="2021" name="Hortic Res">
        <title>The domestication of Cucurbita argyrosperma as revealed by the genome of its wild relative.</title>
        <authorList>
            <person name="Barrera-Redondo J."/>
            <person name="Sanchez-de la Vega G."/>
            <person name="Aguirre-Liguori J.A."/>
            <person name="Castellanos-Morales G."/>
            <person name="Gutierrez-Guerrero Y.T."/>
            <person name="Aguirre-Dugua X."/>
            <person name="Aguirre-Planter E."/>
            <person name="Tenaillon M.I."/>
            <person name="Lira-Saade R."/>
            <person name="Eguiarte L.E."/>
        </authorList>
    </citation>
    <scope>NUCLEOTIDE SEQUENCE [LARGE SCALE GENOMIC DNA]</scope>
    <source>
        <strain evidence="3">JBR-2021</strain>
    </source>
</reference>
<dbReference type="GO" id="GO:0070898">
    <property type="term" value="P:RNA polymerase III preinitiation complex assembly"/>
    <property type="evidence" value="ECO:0007669"/>
    <property type="project" value="TreeGrafter"/>
</dbReference>
<dbReference type="CDD" id="cd00167">
    <property type="entry name" value="SANT"/>
    <property type="match status" value="1"/>
</dbReference>
<evidence type="ECO:0000259" key="2">
    <source>
        <dbReference type="PROSITE" id="PS51293"/>
    </source>
</evidence>
<feature type="compositionally biased region" description="Polar residues" evidence="1">
    <location>
        <begin position="148"/>
        <end position="158"/>
    </location>
</feature>
<feature type="compositionally biased region" description="Basic residues" evidence="1">
    <location>
        <begin position="569"/>
        <end position="580"/>
    </location>
</feature>
<feature type="compositionally biased region" description="Basic and acidic residues" evidence="1">
    <location>
        <begin position="446"/>
        <end position="457"/>
    </location>
</feature>
<feature type="compositionally biased region" description="Basic and acidic residues" evidence="1">
    <location>
        <begin position="130"/>
        <end position="147"/>
    </location>
</feature>
<organism evidence="3 4">
    <name type="scientific">Cucurbita argyrosperma subsp. sororia</name>
    <dbReference type="NCBI Taxonomy" id="37648"/>
    <lineage>
        <taxon>Eukaryota</taxon>
        <taxon>Viridiplantae</taxon>
        <taxon>Streptophyta</taxon>
        <taxon>Embryophyta</taxon>
        <taxon>Tracheophyta</taxon>
        <taxon>Spermatophyta</taxon>
        <taxon>Magnoliopsida</taxon>
        <taxon>eudicotyledons</taxon>
        <taxon>Gunneridae</taxon>
        <taxon>Pentapetalae</taxon>
        <taxon>rosids</taxon>
        <taxon>fabids</taxon>
        <taxon>Cucurbitales</taxon>
        <taxon>Cucurbitaceae</taxon>
        <taxon>Cucurbiteae</taxon>
        <taxon>Cucurbita</taxon>
    </lineage>
</organism>
<dbReference type="PANTHER" id="PTHR22929:SF0">
    <property type="entry name" value="TRANSCRIPTION FACTOR TFIIIB COMPONENT B'' HOMOLOG"/>
    <property type="match status" value="1"/>
</dbReference>
<dbReference type="GO" id="GO:0001156">
    <property type="term" value="F:TFIIIC-class transcription factor complex binding"/>
    <property type="evidence" value="ECO:0007669"/>
    <property type="project" value="TreeGrafter"/>
</dbReference>
<feature type="region of interest" description="Disordered" evidence="1">
    <location>
        <begin position="288"/>
        <end position="312"/>
    </location>
</feature>
<feature type="compositionally biased region" description="Low complexity" evidence="1">
    <location>
        <begin position="15"/>
        <end position="26"/>
    </location>
</feature>
<dbReference type="GO" id="GO:0000126">
    <property type="term" value="C:transcription factor TFIIIB complex"/>
    <property type="evidence" value="ECO:0007669"/>
    <property type="project" value="TreeGrafter"/>
</dbReference>
<protein>
    <recommendedName>
        <fullName evidence="2">SANT domain-containing protein</fullName>
    </recommendedName>
</protein>
<feature type="region of interest" description="Disordered" evidence="1">
    <location>
        <begin position="1"/>
        <end position="36"/>
    </location>
</feature>
<evidence type="ECO:0000313" key="3">
    <source>
        <dbReference type="EMBL" id="KAG6579077.1"/>
    </source>
</evidence>
<dbReference type="InterPro" id="IPR017884">
    <property type="entry name" value="SANT_dom"/>
</dbReference>
<gene>
    <name evidence="3" type="ORF">SDJN03_23525</name>
</gene>
<feature type="compositionally biased region" description="Basic residues" evidence="1">
    <location>
        <begin position="524"/>
        <end position="540"/>
    </location>
</feature>
<dbReference type="SMART" id="SM00717">
    <property type="entry name" value="SANT"/>
    <property type="match status" value="1"/>
</dbReference>
<dbReference type="EMBL" id="JAGKQH010000015">
    <property type="protein sequence ID" value="KAG6579077.1"/>
    <property type="molecule type" value="Genomic_DNA"/>
</dbReference>
<feature type="compositionally biased region" description="Polar residues" evidence="1">
    <location>
        <begin position="461"/>
        <end position="471"/>
    </location>
</feature>
<feature type="non-terminal residue" evidence="3">
    <location>
        <position position="1"/>
    </location>
</feature>
<feature type="compositionally biased region" description="Acidic residues" evidence="1">
    <location>
        <begin position="635"/>
        <end position="648"/>
    </location>
</feature>
<keyword evidence="4" id="KW-1185">Reference proteome</keyword>
<feature type="region of interest" description="Disordered" evidence="1">
    <location>
        <begin position="213"/>
        <end position="234"/>
    </location>
</feature>
<feature type="compositionally biased region" description="Basic and acidic residues" evidence="1">
    <location>
        <begin position="791"/>
        <end position="805"/>
    </location>
</feature>
<feature type="domain" description="SANT" evidence="2">
    <location>
        <begin position="680"/>
        <end position="731"/>
    </location>
</feature>
<feature type="compositionally biased region" description="Polar residues" evidence="1">
    <location>
        <begin position="623"/>
        <end position="633"/>
    </location>
</feature>
<dbReference type="PROSITE" id="PS51293">
    <property type="entry name" value="SANT"/>
    <property type="match status" value="1"/>
</dbReference>
<dbReference type="AlphaFoldDB" id="A0AAV6MBT1"/>
<accession>A0AAV6MBT1</accession>
<feature type="compositionally biased region" description="Basic and acidic residues" evidence="1">
    <location>
        <begin position="812"/>
        <end position="834"/>
    </location>
</feature>
<feature type="region of interest" description="Disordered" evidence="1">
    <location>
        <begin position="98"/>
        <end position="158"/>
    </location>
</feature>